<evidence type="ECO:0000313" key="1">
    <source>
        <dbReference type="EMBL" id="QCT03622.1"/>
    </source>
</evidence>
<dbReference type="Proteomes" id="UP000300879">
    <property type="component" value="Chromosome"/>
</dbReference>
<sequence length="126" mass="14670">MLEDKLFVHLSHEQDDRKGELIYVVPYSEAAPEEYGSSIEDSLTLFLHRGTHFSSGRLFYFIWDKEAFQEPQARFPTPTFHKDAAASLLNHDLVFGGLTYEILYSIYVPRKDVVLLFMKEAESYEQ</sequence>
<accession>A0A4P8XLI1</accession>
<name>A0A4P8XLI1_9BACL</name>
<dbReference type="AlphaFoldDB" id="A0A4P8XLI1"/>
<dbReference type="EMBL" id="CP040396">
    <property type="protein sequence ID" value="QCT03622.1"/>
    <property type="molecule type" value="Genomic_DNA"/>
</dbReference>
<evidence type="ECO:0000313" key="2">
    <source>
        <dbReference type="Proteomes" id="UP000300879"/>
    </source>
</evidence>
<gene>
    <name evidence="1" type="ORF">E6C60_2911</name>
</gene>
<protein>
    <submittedName>
        <fullName evidence="1">Uncharacterized protein</fullName>
    </submittedName>
</protein>
<proteinExistence type="predicted"/>
<dbReference type="KEGG" id="palo:E6C60_2911"/>
<reference evidence="1 2" key="1">
    <citation type="submission" date="2019-05" db="EMBL/GenBank/DDBJ databases">
        <authorList>
            <person name="Chen C."/>
        </authorList>
    </citation>
    <scope>NUCLEOTIDE SEQUENCE [LARGE SCALE GENOMIC DNA]</scope>
    <source>
        <strain evidence="1 2">HB172198</strain>
    </source>
</reference>
<keyword evidence="2" id="KW-1185">Reference proteome</keyword>
<organism evidence="1 2">
    <name type="scientific">Paenibacillus algicola</name>
    <dbReference type="NCBI Taxonomy" id="2565926"/>
    <lineage>
        <taxon>Bacteria</taxon>
        <taxon>Bacillati</taxon>
        <taxon>Bacillota</taxon>
        <taxon>Bacilli</taxon>
        <taxon>Bacillales</taxon>
        <taxon>Paenibacillaceae</taxon>
        <taxon>Paenibacillus</taxon>
    </lineage>
</organism>